<proteinExistence type="predicted"/>
<comment type="caution">
    <text evidence="2">The sequence shown here is derived from an EMBL/GenBank/DDBJ whole genome shotgun (WGS) entry which is preliminary data.</text>
</comment>
<dbReference type="Proteomes" id="UP000800235">
    <property type="component" value="Unassembled WGS sequence"/>
</dbReference>
<reference evidence="2" key="1">
    <citation type="journal article" date="2020" name="Stud. Mycol.">
        <title>101 Dothideomycetes genomes: a test case for predicting lifestyles and emergence of pathogens.</title>
        <authorList>
            <person name="Haridas S."/>
            <person name="Albert R."/>
            <person name="Binder M."/>
            <person name="Bloem J."/>
            <person name="Labutti K."/>
            <person name="Salamov A."/>
            <person name="Andreopoulos B."/>
            <person name="Baker S."/>
            <person name="Barry K."/>
            <person name="Bills G."/>
            <person name="Bluhm B."/>
            <person name="Cannon C."/>
            <person name="Castanera R."/>
            <person name="Culley D."/>
            <person name="Daum C."/>
            <person name="Ezra D."/>
            <person name="Gonzalez J."/>
            <person name="Henrissat B."/>
            <person name="Kuo A."/>
            <person name="Liang C."/>
            <person name="Lipzen A."/>
            <person name="Lutzoni F."/>
            <person name="Magnuson J."/>
            <person name="Mondo S."/>
            <person name="Nolan M."/>
            <person name="Ohm R."/>
            <person name="Pangilinan J."/>
            <person name="Park H.-J."/>
            <person name="Ramirez L."/>
            <person name="Alfaro M."/>
            <person name="Sun H."/>
            <person name="Tritt A."/>
            <person name="Yoshinaga Y."/>
            <person name="Zwiers L.-H."/>
            <person name="Turgeon B."/>
            <person name="Goodwin S."/>
            <person name="Spatafora J."/>
            <person name="Crous P."/>
            <person name="Grigoriev I."/>
        </authorList>
    </citation>
    <scope>NUCLEOTIDE SEQUENCE</scope>
    <source>
        <strain evidence="2">CBS 130266</strain>
    </source>
</reference>
<sequence length="366" mass="41492">MFPKPDSDLTSPDNDRPSQQNNNQQDGEITSQNTAAHDGSLQSLASESIAVMRTWPEGDEPDPLQPQLQNQVTHQLQERYGFDTIPERASSNEAQFYTHDARSRMLRVARIRDSNPPKWIFLRPTPGSADRWEYGRIFSGVVLHEVRRAPSNEGLDAVHHDSEIFGYPEDAIGRTNSTGLVIARPSMQRPPDAGLHPMIAMQNFQKQVAADYASGYRPFETRMTYSSFPSASSSELIKSVSYRGPHCTSVNTFVCHGGLTGHDNSDKNKNPKDKVWQFPHGLPPIIRRAALYEEVKGERKYELTDGMTAILLKLEFVHKTLPDTTLVYEFNAPKDWKLREHVDPLRKIMRLVRYRCVGGFDDVIED</sequence>
<keyword evidence="3" id="KW-1185">Reference proteome</keyword>
<name>A0A9P4NQT4_9PEZI</name>
<evidence type="ECO:0000256" key="1">
    <source>
        <dbReference type="SAM" id="MobiDB-lite"/>
    </source>
</evidence>
<feature type="region of interest" description="Disordered" evidence="1">
    <location>
        <begin position="1"/>
        <end position="40"/>
    </location>
</feature>
<accession>A0A9P4NQT4</accession>
<feature type="compositionally biased region" description="Polar residues" evidence="1">
    <location>
        <begin position="8"/>
        <end position="40"/>
    </location>
</feature>
<protein>
    <submittedName>
        <fullName evidence="2">Uncharacterized protein</fullName>
    </submittedName>
</protein>
<dbReference type="AlphaFoldDB" id="A0A9P4NQT4"/>
<dbReference type="EMBL" id="MU007042">
    <property type="protein sequence ID" value="KAF2430021.1"/>
    <property type="molecule type" value="Genomic_DNA"/>
</dbReference>
<gene>
    <name evidence="2" type="ORF">EJ08DRAFT_697815</name>
</gene>
<organism evidence="2 3">
    <name type="scientific">Tothia fuscella</name>
    <dbReference type="NCBI Taxonomy" id="1048955"/>
    <lineage>
        <taxon>Eukaryota</taxon>
        <taxon>Fungi</taxon>
        <taxon>Dikarya</taxon>
        <taxon>Ascomycota</taxon>
        <taxon>Pezizomycotina</taxon>
        <taxon>Dothideomycetes</taxon>
        <taxon>Pleosporomycetidae</taxon>
        <taxon>Venturiales</taxon>
        <taxon>Cylindrosympodiaceae</taxon>
        <taxon>Tothia</taxon>
    </lineage>
</organism>
<evidence type="ECO:0000313" key="2">
    <source>
        <dbReference type="EMBL" id="KAF2430021.1"/>
    </source>
</evidence>
<evidence type="ECO:0000313" key="3">
    <source>
        <dbReference type="Proteomes" id="UP000800235"/>
    </source>
</evidence>